<dbReference type="CDD" id="cd17724">
    <property type="entry name" value="BRCT_p53bp1_rpt2"/>
    <property type="match status" value="1"/>
</dbReference>
<feature type="compositionally biased region" description="Basic and acidic residues" evidence="4">
    <location>
        <begin position="324"/>
        <end position="338"/>
    </location>
</feature>
<dbReference type="GO" id="GO:0005634">
    <property type="term" value="C:nucleus"/>
    <property type="evidence" value="ECO:0007669"/>
    <property type="project" value="UniProtKB-SubCell"/>
</dbReference>
<dbReference type="Pfam" id="PF00533">
    <property type="entry name" value="BRCT"/>
    <property type="match status" value="1"/>
</dbReference>
<dbReference type="GO" id="GO:0045944">
    <property type="term" value="P:positive regulation of transcription by RNA polymerase II"/>
    <property type="evidence" value="ECO:0007669"/>
    <property type="project" value="TreeGrafter"/>
</dbReference>
<dbReference type="eggNOG" id="KOG3548">
    <property type="taxonomic scope" value="Eukaryota"/>
</dbReference>
<reference evidence="6 7" key="1">
    <citation type="journal article" date="2013" name="PLoS ONE">
        <title>Genomic and secretomic analyses reveal unique features of the lignocellulolytic enzyme system of Penicillium decumbens.</title>
        <authorList>
            <person name="Liu G."/>
            <person name="Zhang L."/>
            <person name="Wei X."/>
            <person name="Zou G."/>
            <person name="Qin Y."/>
            <person name="Ma L."/>
            <person name="Li J."/>
            <person name="Zheng H."/>
            <person name="Wang S."/>
            <person name="Wang C."/>
            <person name="Xun L."/>
            <person name="Zhao G.-P."/>
            <person name="Zhou Z."/>
            <person name="Qu Y."/>
        </authorList>
    </citation>
    <scope>NUCLEOTIDE SEQUENCE [LARGE SCALE GENOMIC DNA]</scope>
    <source>
        <strain evidence="7">114-2 / CGMCC 5302</strain>
    </source>
</reference>
<dbReference type="InterPro" id="IPR001357">
    <property type="entry name" value="BRCT_dom"/>
</dbReference>
<dbReference type="SUPFAM" id="SSF52113">
    <property type="entry name" value="BRCT domain"/>
    <property type="match status" value="1"/>
</dbReference>
<feature type="compositionally biased region" description="Low complexity" evidence="4">
    <location>
        <begin position="383"/>
        <end position="394"/>
    </location>
</feature>
<dbReference type="OrthoDB" id="129353at2759"/>
<dbReference type="EMBL" id="KB644415">
    <property type="protein sequence ID" value="EPS34591.1"/>
    <property type="molecule type" value="Genomic_DNA"/>
</dbReference>
<keyword evidence="3" id="KW-0539">Nucleus</keyword>
<dbReference type="Gene3D" id="2.30.30.140">
    <property type="match status" value="1"/>
</dbReference>
<dbReference type="PhylomeDB" id="S8A0E9"/>
<feature type="compositionally biased region" description="Polar residues" evidence="4">
    <location>
        <begin position="498"/>
        <end position="513"/>
    </location>
</feature>
<feature type="compositionally biased region" description="Polar residues" evidence="4">
    <location>
        <begin position="614"/>
        <end position="626"/>
    </location>
</feature>
<dbReference type="Gene3D" id="3.40.50.10190">
    <property type="entry name" value="BRCT domain"/>
    <property type="match status" value="1"/>
</dbReference>
<feature type="region of interest" description="Disordered" evidence="4">
    <location>
        <begin position="322"/>
        <end position="350"/>
    </location>
</feature>
<feature type="compositionally biased region" description="Polar residues" evidence="4">
    <location>
        <begin position="426"/>
        <end position="435"/>
    </location>
</feature>
<dbReference type="InterPro" id="IPR047250">
    <property type="entry name" value="BRCT_p53bp1-like_rpt2"/>
</dbReference>
<name>S8A0E9_PENO1</name>
<evidence type="ECO:0000256" key="1">
    <source>
        <dbReference type="ARBA" id="ARBA00004123"/>
    </source>
</evidence>
<gene>
    <name evidence="6" type="ORF">PDE_09555</name>
</gene>
<dbReference type="GO" id="GO:0042393">
    <property type="term" value="F:histone binding"/>
    <property type="evidence" value="ECO:0007669"/>
    <property type="project" value="TreeGrafter"/>
</dbReference>
<evidence type="ECO:0000256" key="3">
    <source>
        <dbReference type="ARBA" id="ARBA00023242"/>
    </source>
</evidence>
<feature type="domain" description="BRCT" evidence="5">
    <location>
        <begin position="1177"/>
        <end position="1302"/>
    </location>
</feature>
<dbReference type="InterPro" id="IPR036420">
    <property type="entry name" value="BRCT_dom_sf"/>
</dbReference>
<feature type="compositionally biased region" description="Low complexity" evidence="4">
    <location>
        <begin position="828"/>
        <end position="843"/>
    </location>
</feature>
<organism evidence="6 7">
    <name type="scientific">Penicillium oxalicum (strain 114-2 / CGMCC 5302)</name>
    <name type="common">Penicillium decumbens</name>
    <dbReference type="NCBI Taxonomy" id="933388"/>
    <lineage>
        <taxon>Eukaryota</taxon>
        <taxon>Fungi</taxon>
        <taxon>Dikarya</taxon>
        <taxon>Ascomycota</taxon>
        <taxon>Pezizomycotina</taxon>
        <taxon>Eurotiomycetes</taxon>
        <taxon>Eurotiomycetidae</taxon>
        <taxon>Eurotiales</taxon>
        <taxon>Aspergillaceae</taxon>
        <taxon>Penicillium</taxon>
    </lineage>
</organism>
<dbReference type="PANTHER" id="PTHR15321">
    <property type="entry name" value="TUMOR SUPPRESSOR P53-BINDING PROTEIN 1"/>
    <property type="match status" value="1"/>
</dbReference>
<feature type="compositionally biased region" description="Polar residues" evidence="4">
    <location>
        <begin position="679"/>
        <end position="714"/>
    </location>
</feature>
<feature type="compositionally biased region" description="Polar residues" evidence="4">
    <location>
        <begin position="58"/>
        <end position="84"/>
    </location>
</feature>
<dbReference type="SMART" id="SM00292">
    <property type="entry name" value="BRCT"/>
    <property type="match status" value="2"/>
</dbReference>
<evidence type="ECO:0000256" key="2">
    <source>
        <dbReference type="ARBA" id="ARBA00022763"/>
    </source>
</evidence>
<dbReference type="Pfam" id="PF08605">
    <property type="entry name" value="Rad9_Rad53_bind"/>
    <property type="match status" value="1"/>
</dbReference>
<dbReference type="FunFam" id="3.40.50.10190:FF:000083">
    <property type="entry name" value="DNA damage repair protein (Rad9)"/>
    <property type="match status" value="1"/>
</dbReference>
<feature type="compositionally biased region" description="Polar residues" evidence="4">
    <location>
        <begin position="634"/>
        <end position="651"/>
    </location>
</feature>
<evidence type="ECO:0000259" key="5">
    <source>
        <dbReference type="PROSITE" id="PS50172"/>
    </source>
</evidence>
<feature type="region of interest" description="Disordered" evidence="4">
    <location>
        <begin position="1414"/>
        <end position="1434"/>
    </location>
</feature>
<proteinExistence type="predicted"/>
<feature type="compositionally biased region" description="Low complexity" evidence="4">
    <location>
        <begin position="851"/>
        <end position="867"/>
    </location>
</feature>
<feature type="compositionally biased region" description="Low complexity" evidence="4">
    <location>
        <begin position="226"/>
        <end position="238"/>
    </location>
</feature>
<dbReference type="PROSITE" id="PS50172">
    <property type="entry name" value="BRCT"/>
    <property type="match status" value="1"/>
</dbReference>
<feature type="region of interest" description="Disordered" evidence="4">
    <location>
        <begin position="182"/>
        <end position="240"/>
    </location>
</feature>
<protein>
    <recommendedName>
        <fullName evidence="5">BRCT domain-containing protein</fullName>
    </recommendedName>
</protein>
<feature type="region of interest" description="Disordered" evidence="4">
    <location>
        <begin position="37"/>
        <end position="84"/>
    </location>
</feature>
<feature type="compositionally biased region" description="Low complexity" evidence="4">
    <location>
        <begin position="1414"/>
        <end position="1425"/>
    </location>
</feature>
<feature type="region of interest" description="Disordered" evidence="4">
    <location>
        <begin position="753"/>
        <end position="926"/>
    </location>
</feature>
<dbReference type="InterPro" id="IPR013914">
    <property type="entry name" value="Rad9_Rad53-bd_dom_fun"/>
</dbReference>
<comment type="subcellular location">
    <subcellularLocation>
        <location evidence="1">Nucleus</location>
    </subcellularLocation>
</comment>
<dbReference type="CDD" id="cd17745">
    <property type="entry name" value="BRCT_p53bp1_rpt1"/>
    <property type="match status" value="1"/>
</dbReference>
<dbReference type="InterPro" id="IPR047252">
    <property type="entry name" value="TP53BP1-like"/>
</dbReference>
<keyword evidence="7" id="KW-1185">Reference proteome</keyword>
<sequence length="1468" mass="161202">METQDSLDIAKLQRVALGLEPELPRSFSSDPADIAVASSGRSDPVHLHSSHIFPRDVSPSSIDPLNPTNSVAKRSSSLSQPRRNASQLIKSYHRAAAGKETFVKQARVSGKMDSPEAAPGDTQVVSQSVYDSIIRQNGESICHRVSQTGADEATLRTLYEGDSGHIDLLSQFDTTRRDIMTSPEQDEDSNFDDTASSPTAYNPDFFPESQRFLSRTPGTAVKTHRTPSTSSRTPTLPRNPLAGEIPSSGGMLALSQIFKATQAPSSPLVHTEQLELISDRPSPNLPIQHRRITNAVSSPLTERPIRFSRESSEPNLHYISLKDSQSRRDKSLGERLTRSADNMQTSDELDHEFYKEPAFVENARRMRRIDEETAAQFAALKAPSRSTSRSDTSPMHPATDLPEDVAVEEAGSEEETEQEEDLGPQVPQSQDTMLSQEEDKENYHGPPLHMDATNTAHDRLSQVLATDGHESMANHIGPNPIHDSASIAVPVNDHHSGRSSQVMVQNSQQTPYQSPKPDDETSAVPYALTEVNDANAMSGVEHDSPLHARVHSSPPTPRPGSTAFLEDSSNSAIQAPREPVASFYGTRQIDSNQTLDREAPTSANNGREMGMEPKSSSLPSQVTQTPVHLRPQISDITRITSVPETSPNQNRPGEWEAGSNGHAISNEDDDLPPMFRAESASQRSRPRPSYTQSSPIKQLQAQEAPSQILSSPSGRQRRALTAIAASDSPQIDAKLDWGLDFFTTEDAEFNALIDGSPSRPRKRRRIQLGQSIRPLNMTLPSTPRTYPAKSAVPSQVQPSVEKPPPSSQEMLAVQVPATTIEQQPGYVSRPVSRPSSRSTSRAVSRSRSRPANRSASRANSRAPSRPASRARSRALSRAPSRPPSRRNGSVWDIESPEQSARRRSRSRITRLAASPDPPPRRIPVKFPDEVSPVKQVVSRRQQVLSSDITDVDSPINLPLQPRSRIPESPSTIPQLQRVMAAIENDITGLAAPNQVIAVWQGQKRAYYPGTCFGAPSGVTQGKFLVQFDGTAPVEVVKGAVKRFDLSIGDEVKVDMPNFPKVAHVIRGFGDQLTREEILRSAATGLYPQTDVHGHSTLILASKQRKTLPQGGVIPPETLTKVPISRIYLDNILWNRLKDRESLHFPEHILQETTFRASSLLSSLPLSPNTRSVRNLPDTSPLFANMAFAISYKDDEVSKNRVTRLIREHGGLLLNEGFTELFDPTCPETPKRNSDQRGASKASGLCLTQDAVELGFTCLIADTHSRREKYMQALALNIPCLSGRWVEDCITKGRVLDWDTYLLPAGESQYLNGATRSRVMAPIPPLEARLSDTIASRPRLLEGKSVLVVMGRSTAEGRRKAYVFLTFALGASRVEQVSDLDTAKKMVEFKPDSTPAPLSWDFVYVDDADQTTAKSMFSDTSSSSVSRGRKRRRSTMLAGRPTLASLLGPKVVSSEFICQSLILGQIFED</sequence>
<dbReference type="HOGENOM" id="CLU_002263_0_0_1"/>
<evidence type="ECO:0000313" key="7">
    <source>
        <dbReference type="Proteomes" id="UP000019376"/>
    </source>
</evidence>
<feature type="region of interest" description="Disordered" evidence="4">
    <location>
        <begin position="378"/>
        <end position="717"/>
    </location>
</feature>
<keyword evidence="2" id="KW-0227">DNA damage</keyword>
<dbReference type="GO" id="GO:0000077">
    <property type="term" value="P:DNA damage checkpoint signaling"/>
    <property type="evidence" value="ECO:0007669"/>
    <property type="project" value="TreeGrafter"/>
</dbReference>
<dbReference type="PANTHER" id="PTHR15321:SF3">
    <property type="entry name" value="TP53-BINDING PROTEIN 1"/>
    <property type="match status" value="1"/>
</dbReference>
<dbReference type="InterPro" id="IPR047249">
    <property type="entry name" value="BRCT_p53bp1-like_rpt1"/>
</dbReference>
<feature type="compositionally biased region" description="Acidic residues" evidence="4">
    <location>
        <begin position="401"/>
        <end position="422"/>
    </location>
</feature>
<evidence type="ECO:0000313" key="6">
    <source>
        <dbReference type="EMBL" id="EPS34591.1"/>
    </source>
</evidence>
<dbReference type="Proteomes" id="UP000019376">
    <property type="component" value="Unassembled WGS sequence"/>
</dbReference>
<dbReference type="STRING" id="933388.S8A0E9"/>
<evidence type="ECO:0000256" key="4">
    <source>
        <dbReference type="SAM" id="MobiDB-lite"/>
    </source>
</evidence>
<accession>S8A0E9</accession>